<comment type="caution">
    <text evidence="1">The sequence shown here is derived from an EMBL/GenBank/DDBJ whole genome shotgun (WGS) entry which is preliminary data.</text>
</comment>
<proteinExistence type="predicted"/>
<protein>
    <submittedName>
        <fullName evidence="1">Class 3 adenylate cyclase</fullName>
    </submittedName>
</protein>
<dbReference type="Proteomes" id="UP001160130">
    <property type="component" value="Unassembled WGS sequence"/>
</dbReference>
<keyword evidence="2" id="KW-1185">Reference proteome</keyword>
<accession>A0ABT6KZQ3</accession>
<organism evidence="1 2">
    <name type="scientific">Mycolicibacterium frederiksbergense</name>
    <dbReference type="NCBI Taxonomy" id="117567"/>
    <lineage>
        <taxon>Bacteria</taxon>
        <taxon>Bacillati</taxon>
        <taxon>Actinomycetota</taxon>
        <taxon>Actinomycetes</taxon>
        <taxon>Mycobacteriales</taxon>
        <taxon>Mycobacteriaceae</taxon>
        <taxon>Mycolicibacterium</taxon>
    </lineage>
</organism>
<dbReference type="Gene3D" id="3.30.70.1230">
    <property type="entry name" value="Nucleotide cyclase"/>
    <property type="match status" value="1"/>
</dbReference>
<dbReference type="SUPFAM" id="SSF55073">
    <property type="entry name" value="Nucleotide cyclase"/>
    <property type="match status" value="1"/>
</dbReference>
<evidence type="ECO:0000313" key="1">
    <source>
        <dbReference type="EMBL" id="MDH6195796.1"/>
    </source>
</evidence>
<name>A0ABT6KZQ3_9MYCO</name>
<reference evidence="1 2" key="1">
    <citation type="submission" date="2023-04" db="EMBL/GenBank/DDBJ databases">
        <title>Forest soil microbial communities from Buena Vista Peninsula, Colon Province, Panama.</title>
        <authorList>
            <person name="Bouskill N."/>
        </authorList>
    </citation>
    <scope>NUCLEOTIDE SEQUENCE [LARGE SCALE GENOMIC DNA]</scope>
    <source>
        <strain evidence="1 2">AC80</strain>
    </source>
</reference>
<dbReference type="EMBL" id="JARXVE010000003">
    <property type="protein sequence ID" value="MDH6195796.1"/>
    <property type="molecule type" value="Genomic_DNA"/>
</dbReference>
<dbReference type="RefSeq" id="WP_280832417.1">
    <property type="nucleotide sequence ID" value="NZ_JARXVE010000003.1"/>
</dbReference>
<gene>
    <name evidence="1" type="ORF">M2272_002436</name>
</gene>
<evidence type="ECO:0000313" key="2">
    <source>
        <dbReference type="Proteomes" id="UP001160130"/>
    </source>
</evidence>
<dbReference type="InterPro" id="IPR029787">
    <property type="entry name" value="Nucleotide_cyclase"/>
</dbReference>
<sequence>MTEKPPTAAMTWLMARTEGSARLWKTEPGEMAAALPWMRATVTHLVALHGGILSAGRAGCDSFAATFGRASDAVACALYLQLAGLDPFALCIGVHSGDTGAVLLRDIAHGGQTLIAGTTATSAADRLPSKTTLKCLGSHRTADPQRQEPLLQLCHPGLPRPLYVPNAVLAEHLVN</sequence>